<feature type="transmembrane region" description="Helical" evidence="1">
    <location>
        <begin position="243"/>
        <end position="265"/>
    </location>
</feature>
<keyword evidence="1" id="KW-0472">Membrane</keyword>
<protein>
    <submittedName>
        <fullName evidence="2">Uncharacterized protein</fullName>
    </submittedName>
</protein>
<gene>
    <name evidence="2" type="ORF">Cci01nite_39400</name>
</gene>
<feature type="transmembrane region" description="Helical" evidence="1">
    <location>
        <begin position="116"/>
        <end position="133"/>
    </location>
</feature>
<proteinExistence type="predicted"/>
<dbReference type="Proteomes" id="UP000659904">
    <property type="component" value="Unassembled WGS sequence"/>
</dbReference>
<comment type="caution">
    <text evidence="2">The sequence shown here is derived from an EMBL/GenBank/DDBJ whole genome shotgun (WGS) entry which is preliminary data.</text>
</comment>
<dbReference type="EMBL" id="BONH01000017">
    <property type="protein sequence ID" value="GIF98846.1"/>
    <property type="molecule type" value="Genomic_DNA"/>
</dbReference>
<accession>A0A8J3P0G6</accession>
<keyword evidence="1" id="KW-1133">Transmembrane helix</keyword>
<evidence type="ECO:0000313" key="3">
    <source>
        <dbReference type="Proteomes" id="UP000659904"/>
    </source>
</evidence>
<organism evidence="2 3">
    <name type="scientific">Catellatospora citrea</name>
    <dbReference type="NCBI Taxonomy" id="53366"/>
    <lineage>
        <taxon>Bacteria</taxon>
        <taxon>Bacillati</taxon>
        <taxon>Actinomycetota</taxon>
        <taxon>Actinomycetes</taxon>
        <taxon>Micromonosporales</taxon>
        <taxon>Micromonosporaceae</taxon>
        <taxon>Catellatospora</taxon>
    </lineage>
</organism>
<feature type="transmembrane region" description="Helical" evidence="1">
    <location>
        <begin position="171"/>
        <end position="197"/>
    </location>
</feature>
<evidence type="ECO:0000256" key="1">
    <source>
        <dbReference type="SAM" id="Phobius"/>
    </source>
</evidence>
<sequence length="279" mass="30042">MTGPGTRRLLARAMLRLYPAPVRARYGDEMTDLMARSVTPLRDLADLLWCALIERTEHLFMIALRRRRWWLSVPALTVGGLALVRPDWYPALVPVLLLAVAVPAGMWLGRRAGTHWWQHPVAATALIGLVWLVPFEHGWWRALCYLLWVACAVGLSHAVHAVRGRGHRLGAVAAGAVAGAGLLQVFTVGLVALLAGLTGLDPASPAWQWAWEALRTGVVHAYDPAAGAEAAFYPADFFVPVPLLLPCLAFALTYAYTAAAAQGTVDGAPGRARARLAGA</sequence>
<feature type="transmembrane region" description="Helical" evidence="1">
    <location>
        <begin position="69"/>
        <end position="85"/>
    </location>
</feature>
<dbReference type="AlphaFoldDB" id="A0A8J3P0G6"/>
<feature type="transmembrane region" description="Helical" evidence="1">
    <location>
        <begin position="139"/>
        <end position="159"/>
    </location>
</feature>
<keyword evidence="1" id="KW-0812">Transmembrane</keyword>
<reference evidence="2 3" key="1">
    <citation type="submission" date="2021-01" db="EMBL/GenBank/DDBJ databases">
        <title>Whole genome shotgun sequence of Catellatospora citrea NBRC 14495.</title>
        <authorList>
            <person name="Komaki H."/>
            <person name="Tamura T."/>
        </authorList>
    </citation>
    <scope>NUCLEOTIDE SEQUENCE [LARGE SCALE GENOMIC DNA]</scope>
    <source>
        <strain evidence="2 3">NBRC 14495</strain>
    </source>
</reference>
<evidence type="ECO:0000313" key="2">
    <source>
        <dbReference type="EMBL" id="GIF98846.1"/>
    </source>
</evidence>
<feature type="transmembrane region" description="Helical" evidence="1">
    <location>
        <begin position="91"/>
        <end position="109"/>
    </location>
</feature>
<name>A0A8J3P0G6_9ACTN</name>
<keyword evidence="3" id="KW-1185">Reference proteome</keyword>